<gene>
    <name evidence="1" type="ORF">EER27_00420</name>
</gene>
<protein>
    <submittedName>
        <fullName evidence="1">Uncharacterized protein</fullName>
    </submittedName>
</protein>
<keyword evidence="2" id="KW-1185">Reference proteome</keyword>
<accession>A0A3M8SYN6</accession>
<dbReference type="Proteomes" id="UP000267049">
    <property type="component" value="Unassembled WGS sequence"/>
</dbReference>
<name>A0A3M8SYN6_9GAMM</name>
<proteinExistence type="predicted"/>
<reference evidence="1 2" key="1">
    <citation type="submission" date="2018-11" db="EMBL/GenBank/DDBJ databases">
        <title>Lysobacter cryohumiis sp. nov., isolated from soil in the Tianshan Mountains, Xinjiang, China.</title>
        <authorList>
            <person name="Luo Y."/>
            <person name="Sheng H."/>
        </authorList>
    </citation>
    <scope>NUCLEOTIDE SEQUENCE [LARGE SCALE GENOMIC DNA]</scope>
    <source>
        <strain evidence="1 2">ZS60</strain>
    </source>
</reference>
<evidence type="ECO:0000313" key="1">
    <source>
        <dbReference type="EMBL" id="RNF85943.1"/>
    </source>
</evidence>
<organism evidence="1 2">
    <name type="scientific">Montanilutibacter psychrotolerans</name>
    <dbReference type="NCBI Taxonomy" id="1327343"/>
    <lineage>
        <taxon>Bacteria</taxon>
        <taxon>Pseudomonadati</taxon>
        <taxon>Pseudomonadota</taxon>
        <taxon>Gammaproteobacteria</taxon>
        <taxon>Lysobacterales</taxon>
        <taxon>Lysobacteraceae</taxon>
        <taxon>Montanilutibacter</taxon>
    </lineage>
</organism>
<evidence type="ECO:0000313" key="2">
    <source>
        <dbReference type="Proteomes" id="UP000267049"/>
    </source>
</evidence>
<dbReference type="EMBL" id="RIBS01000001">
    <property type="protein sequence ID" value="RNF85943.1"/>
    <property type="molecule type" value="Genomic_DNA"/>
</dbReference>
<dbReference type="AlphaFoldDB" id="A0A3M8SYN6"/>
<sequence>MELPFRPTDPILDPVYRLLRDQKDKVRDCLQDSITSTTPMPDPRHMVKADDFTVGDLAYMLLVDYYGIPFAELWPSDARADYEKRGAVAYSTWIRKPGNRNYLQRRVRAWFESGGQYRSGGDP</sequence>
<comment type="caution">
    <text evidence="1">The sequence shown here is derived from an EMBL/GenBank/DDBJ whole genome shotgun (WGS) entry which is preliminary data.</text>
</comment>